<dbReference type="InterPro" id="IPR004541">
    <property type="entry name" value="Transl_elong_EFTu/EF1A_bac/org"/>
</dbReference>
<reference evidence="18" key="1">
    <citation type="submission" date="2023-10" db="EMBL/GenBank/DDBJ databases">
        <title>Genome assemblies of two species of porcelain crab, Petrolisthes cinctipes and Petrolisthes manimaculis (Anomura: Porcellanidae).</title>
        <authorList>
            <person name="Angst P."/>
        </authorList>
    </citation>
    <scope>NUCLEOTIDE SEQUENCE</scope>
    <source>
        <strain evidence="18">PB745_01</strain>
        <tissue evidence="18">Gill</tissue>
    </source>
</reference>
<comment type="subunit">
    <text evidence="3">Monomer.</text>
</comment>
<organism evidence="18 19">
    <name type="scientific">Petrolisthes cinctipes</name>
    <name type="common">Flat porcelain crab</name>
    <dbReference type="NCBI Taxonomy" id="88211"/>
    <lineage>
        <taxon>Eukaryota</taxon>
        <taxon>Metazoa</taxon>
        <taxon>Ecdysozoa</taxon>
        <taxon>Arthropoda</taxon>
        <taxon>Crustacea</taxon>
        <taxon>Multicrustacea</taxon>
        <taxon>Malacostraca</taxon>
        <taxon>Eumalacostraca</taxon>
        <taxon>Eucarida</taxon>
        <taxon>Decapoda</taxon>
        <taxon>Pleocyemata</taxon>
        <taxon>Anomura</taxon>
        <taxon>Galatheoidea</taxon>
        <taxon>Porcellanidae</taxon>
        <taxon>Petrolisthes</taxon>
    </lineage>
</organism>
<evidence type="ECO:0000256" key="15">
    <source>
        <dbReference type="RuleBase" id="RU000325"/>
    </source>
</evidence>
<evidence type="ECO:0000313" key="19">
    <source>
        <dbReference type="Proteomes" id="UP001286313"/>
    </source>
</evidence>
<dbReference type="NCBIfam" id="TIGR00485">
    <property type="entry name" value="EF-Tu"/>
    <property type="match status" value="1"/>
</dbReference>
<dbReference type="GO" id="GO:0046872">
    <property type="term" value="F:metal ion binding"/>
    <property type="evidence" value="ECO:0007669"/>
    <property type="project" value="UniProtKB-KW"/>
</dbReference>
<dbReference type="InterPro" id="IPR005225">
    <property type="entry name" value="Small_GTP-bd"/>
</dbReference>
<dbReference type="NCBIfam" id="NF009373">
    <property type="entry name" value="PRK12736.1"/>
    <property type="match status" value="1"/>
</dbReference>
<dbReference type="AlphaFoldDB" id="A0AAE1KQF1"/>
<evidence type="ECO:0000256" key="14">
    <source>
        <dbReference type="ARBA" id="ARBA00051990"/>
    </source>
</evidence>
<evidence type="ECO:0000256" key="3">
    <source>
        <dbReference type="ARBA" id="ARBA00011245"/>
    </source>
</evidence>
<feature type="compositionally biased region" description="Basic residues" evidence="16">
    <location>
        <begin position="456"/>
        <end position="467"/>
    </location>
</feature>
<dbReference type="FunFam" id="3.40.50.300:FF:000576">
    <property type="entry name" value="Elongation factor Tu"/>
    <property type="match status" value="1"/>
</dbReference>
<proteinExistence type="inferred from homology"/>
<evidence type="ECO:0000256" key="9">
    <source>
        <dbReference type="ARBA" id="ARBA00022842"/>
    </source>
</evidence>
<dbReference type="Gene3D" id="3.40.50.300">
    <property type="entry name" value="P-loop containing nucleotide triphosphate hydrolases"/>
    <property type="match status" value="1"/>
</dbReference>
<dbReference type="PANTHER" id="PTHR43721">
    <property type="entry name" value="ELONGATION FACTOR TU-RELATED"/>
    <property type="match status" value="1"/>
</dbReference>
<dbReference type="InterPro" id="IPR009000">
    <property type="entry name" value="Transl_B-barrel_sf"/>
</dbReference>
<dbReference type="GO" id="GO:0003746">
    <property type="term" value="F:translation elongation factor activity"/>
    <property type="evidence" value="ECO:0007669"/>
    <property type="project" value="UniProtKB-UniRule"/>
</dbReference>
<keyword evidence="4" id="KW-0963">Cytoplasm</keyword>
<dbReference type="FunFam" id="2.40.30.10:FF:000001">
    <property type="entry name" value="Elongation factor Tu"/>
    <property type="match status" value="1"/>
</dbReference>
<protein>
    <recommendedName>
        <fullName evidence="15">Elongation factor Tu</fullName>
    </recommendedName>
</protein>
<evidence type="ECO:0000256" key="6">
    <source>
        <dbReference type="ARBA" id="ARBA00022741"/>
    </source>
</evidence>
<dbReference type="InterPro" id="IPR027417">
    <property type="entry name" value="P-loop_NTPase"/>
</dbReference>
<dbReference type="CDD" id="cd01884">
    <property type="entry name" value="EF_Tu"/>
    <property type="match status" value="1"/>
</dbReference>
<comment type="function">
    <text evidence="15">This protein promotes the GTP-dependent binding of aminoacyl-tRNA to the A-site of ribosomes during protein biosynthesis.</text>
</comment>
<keyword evidence="7 15" id="KW-0251">Elongation factor</keyword>
<comment type="subcellular location">
    <subcellularLocation>
        <location evidence="1">Mitochondrion</location>
    </subcellularLocation>
</comment>
<dbReference type="GO" id="GO:0003924">
    <property type="term" value="F:GTPase activity"/>
    <property type="evidence" value="ECO:0007669"/>
    <property type="project" value="UniProtKB-UniRule"/>
</dbReference>
<keyword evidence="12" id="KW-0496">Mitochondrion</keyword>
<dbReference type="SUPFAM" id="SSF50447">
    <property type="entry name" value="Translation proteins"/>
    <property type="match status" value="1"/>
</dbReference>
<dbReference type="InterPro" id="IPR000795">
    <property type="entry name" value="T_Tr_GTP-bd_dom"/>
</dbReference>
<comment type="similarity">
    <text evidence="2 15">Belongs to the TRAFAC class translation factor GTPase superfamily. Classic translation factor GTPase family. EF-Tu/EF-1A subfamily.</text>
</comment>
<keyword evidence="19" id="KW-1185">Reference proteome</keyword>
<dbReference type="GO" id="GO:0005739">
    <property type="term" value="C:mitochondrion"/>
    <property type="evidence" value="ECO:0007669"/>
    <property type="project" value="UniProtKB-SubCell"/>
</dbReference>
<comment type="catalytic activity">
    <reaction evidence="14">
        <text>GTP + H2O = GDP + phosphate + H(+)</text>
        <dbReference type="Rhea" id="RHEA:19669"/>
        <dbReference type="ChEBI" id="CHEBI:15377"/>
        <dbReference type="ChEBI" id="CHEBI:15378"/>
        <dbReference type="ChEBI" id="CHEBI:37565"/>
        <dbReference type="ChEBI" id="CHEBI:43474"/>
        <dbReference type="ChEBI" id="CHEBI:58189"/>
        <dbReference type="EC" id="3.6.5.3"/>
    </reaction>
    <physiologicalReaction direction="left-to-right" evidence="14">
        <dbReference type="Rhea" id="RHEA:19670"/>
    </physiologicalReaction>
</comment>
<evidence type="ECO:0000256" key="8">
    <source>
        <dbReference type="ARBA" id="ARBA00022801"/>
    </source>
</evidence>
<dbReference type="SUPFAM" id="SSF50465">
    <property type="entry name" value="EF-Tu/eEF-1alpha/eIF2-gamma C-terminal domain"/>
    <property type="match status" value="1"/>
</dbReference>
<evidence type="ECO:0000256" key="16">
    <source>
        <dbReference type="SAM" id="MobiDB-lite"/>
    </source>
</evidence>
<dbReference type="PRINTS" id="PR00315">
    <property type="entry name" value="ELONGATNFCT"/>
</dbReference>
<keyword evidence="8" id="KW-0378">Hydrolase</keyword>
<feature type="compositionally biased region" description="Basic and acidic residues" evidence="16">
    <location>
        <begin position="446"/>
        <end position="455"/>
    </location>
</feature>
<dbReference type="PROSITE" id="PS00301">
    <property type="entry name" value="G_TR_1"/>
    <property type="match status" value="1"/>
</dbReference>
<evidence type="ECO:0000256" key="10">
    <source>
        <dbReference type="ARBA" id="ARBA00022917"/>
    </source>
</evidence>
<dbReference type="InterPro" id="IPR004160">
    <property type="entry name" value="Transl_elong_EFTu/EF1A_C"/>
</dbReference>
<comment type="caution">
    <text evidence="18">The sequence shown here is derived from an EMBL/GenBank/DDBJ whole genome shotgun (WGS) entry which is preliminary data.</text>
</comment>
<keyword evidence="6 15" id="KW-0547">Nucleotide-binding</keyword>
<dbReference type="InterPro" id="IPR009001">
    <property type="entry name" value="Transl_elong_EF1A/Init_IF2_C"/>
</dbReference>
<dbReference type="Pfam" id="PF03144">
    <property type="entry name" value="GTP_EFTU_D2"/>
    <property type="match status" value="1"/>
</dbReference>
<name>A0AAE1KQF1_PETCI</name>
<dbReference type="GO" id="GO:0070125">
    <property type="term" value="P:mitochondrial translational elongation"/>
    <property type="evidence" value="ECO:0007669"/>
    <property type="project" value="TreeGrafter"/>
</dbReference>
<evidence type="ECO:0000256" key="1">
    <source>
        <dbReference type="ARBA" id="ARBA00004173"/>
    </source>
</evidence>
<dbReference type="PROSITE" id="PS51722">
    <property type="entry name" value="G_TR_2"/>
    <property type="match status" value="1"/>
</dbReference>
<evidence type="ECO:0000256" key="13">
    <source>
        <dbReference type="ARBA" id="ARBA00023134"/>
    </source>
</evidence>
<evidence type="ECO:0000256" key="2">
    <source>
        <dbReference type="ARBA" id="ARBA00007249"/>
    </source>
</evidence>
<dbReference type="PANTHER" id="PTHR43721:SF36">
    <property type="entry name" value="ELONGATION FACTOR TU, MITOCHONDRIAL"/>
    <property type="match status" value="1"/>
</dbReference>
<dbReference type="SUPFAM" id="SSF52540">
    <property type="entry name" value="P-loop containing nucleoside triphosphate hydrolases"/>
    <property type="match status" value="1"/>
</dbReference>
<gene>
    <name evidence="18" type="ORF">Pcinc_015480</name>
</gene>
<evidence type="ECO:0000256" key="4">
    <source>
        <dbReference type="ARBA" id="ARBA00022490"/>
    </source>
</evidence>
<dbReference type="EMBL" id="JAWQEG010001367">
    <property type="protein sequence ID" value="KAK3879998.1"/>
    <property type="molecule type" value="Genomic_DNA"/>
</dbReference>
<evidence type="ECO:0000313" key="18">
    <source>
        <dbReference type="EMBL" id="KAK3879998.1"/>
    </source>
</evidence>
<dbReference type="InterPro" id="IPR004161">
    <property type="entry name" value="EFTu-like_2"/>
</dbReference>
<dbReference type="InterPro" id="IPR033720">
    <property type="entry name" value="EFTU_2"/>
</dbReference>
<keyword evidence="10" id="KW-0648">Protein biosynthesis</keyword>
<dbReference type="Pfam" id="PF00009">
    <property type="entry name" value="GTP_EFTU"/>
    <property type="match status" value="1"/>
</dbReference>
<dbReference type="CDD" id="cd03697">
    <property type="entry name" value="EFTU_II"/>
    <property type="match status" value="1"/>
</dbReference>
<dbReference type="GO" id="GO:0005525">
    <property type="term" value="F:GTP binding"/>
    <property type="evidence" value="ECO:0007669"/>
    <property type="project" value="UniProtKB-UniRule"/>
</dbReference>
<dbReference type="Pfam" id="PF03143">
    <property type="entry name" value="GTP_EFTU_D3"/>
    <property type="match status" value="1"/>
</dbReference>
<keyword evidence="9" id="KW-0460">Magnesium</keyword>
<sequence>MAACVFSRVLTTLRFGHIVQTHSCNGSLAGQTRLRIIPGIVQTRNYAEKKVYLREKPHCNIGTIGHVDHGKTTLTAAITKVLSEKALAKAKRYDEIDNAPQEKARGITINVAHVEYSTENRHYSHTDCPGHADYIKNMIVGTSQMDGAILVVAATDGVMPQTREHLVLAKQIGVEHIIIFLNKLDAADEEMVELVEMEVRELLTEMGYDGDDMPIIKGSALAAVDGNNPEIGEKAILSLMEEVDKFIPTPIRDLDKPFLLPVESVYSISGRGTVVGGALERGKIKKGMECEFMGYGRKLKTTITGIEMFHQTLEEAQAGDQMAALVRGLKRDDVTKGMIMCKPGTMKLYDHVDGQVYILRKDEGGRTRPFTSFLQMQVYSKTWRSAAQIIINGKDMVMPGEDASLTMRLAKPMVLEKGQRFTLREGTVTVGTGVFSNVKPQLTEDEKMEVKEGKKYREKKLKKAEKS</sequence>
<keyword evidence="11" id="KW-0809">Transit peptide</keyword>
<dbReference type="Proteomes" id="UP001286313">
    <property type="component" value="Unassembled WGS sequence"/>
</dbReference>
<evidence type="ECO:0000259" key="17">
    <source>
        <dbReference type="PROSITE" id="PS51722"/>
    </source>
</evidence>
<dbReference type="InterPro" id="IPR050055">
    <property type="entry name" value="EF-Tu_GTPase"/>
</dbReference>
<evidence type="ECO:0000256" key="11">
    <source>
        <dbReference type="ARBA" id="ARBA00022946"/>
    </source>
</evidence>
<dbReference type="InterPro" id="IPR041709">
    <property type="entry name" value="EF-Tu_GTP-bd"/>
</dbReference>
<evidence type="ECO:0000256" key="7">
    <source>
        <dbReference type="ARBA" id="ARBA00022768"/>
    </source>
</evidence>
<dbReference type="NCBIfam" id="TIGR00231">
    <property type="entry name" value="small_GTP"/>
    <property type="match status" value="1"/>
</dbReference>
<dbReference type="CDD" id="cd03706">
    <property type="entry name" value="mtEFTU_III"/>
    <property type="match status" value="1"/>
</dbReference>
<dbReference type="NCBIfam" id="NF000766">
    <property type="entry name" value="PRK00049.1"/>
    <property type="match status" value="1"/>
</dbReference>
<keyword evidence="5" id="KW-0479">Metal-binding</keyword>
<evidence type="ECO:0000256" key="12">
    <source>
        <dbReference type="ARBA" id="ARBA00023128"/>
    </source>
</evidence>
<feature type="domain" description="Tr-type G" evidence="17">
    <location>
        <begin position="56"/>
        <end position="251"/>
    </location>
</feature>
<feature type="region of interest" description="Disordered" evidence="16">
    <location>
        <begin position="446"/>
        <end position="467"/>
    </location>
</feature>
<dbReference type="NCBIfam" id="NF009372">
    <property type="entry name" value="PRK12735.1"/>
    <property type="match status" value="1"/>
</dbReference>
<keyword evidence="13 15" id="KW-0342">GTP-binding</keyword>
<dbReference type="Gene3D" id="2.40.30.10">
    <property type="entry name" value="Translation factors"/>
    <property type="match status" value="2"/>
</dbReference>
<evidence type="ECO:0000256" key="5">
    <source>
        <dbReference type="ARBA" id="ARBA00022723"/>
    </source>
</evidence>
<accession>A0AAE1KQF1</accession>
<dbReference type="InterPro" id="IPR031157">
    <property type="entry name" value="G_TR_CS"/>
</dbReference>